<dbReference type="AlphaFoldDB" id="A0A6L7G9Y8"/>
<feature type="transmembrane region" description="Helical" evidence="6">
    <location>
        <begin position="62"/>
        <end position="82"/>
    </location>
</feature>
<organism evidence="7 8">
    <name type="scientific">Pseudooceanicola albus</name>
    <dbReference type="NCBI Taxonomy" id="2692189"/>
    <lineage>
        <taxon>Bacteria</taxon>
        <taxon>Pseudomonadati</taxon>
        <taxon>Pseudomonadota</taxon>
        <taxon>Alphaproteobacteria</taxon>
        <taxon>Rhodobacterales</taxon>
        <taxon>Paracoccaceae</taxon>
        <taxon>Pseudooceanicola</taxon>
    </lineage>
</organism>
<dbReference type="Pfam" id="PF02653">
    <property type="entry name" value="BPD_transp_2"/>
    <property type="match status" value="1"/>
</dbReference>
<dbReference type="Proteomes" id="UP000477911">
    <property type="component" value="Unassembled WGS sequence"/>
</dbReference>
<feature type="transmembrane region" description="Helical" evidence="6">
    <location>
        <begin position="94"/>
        <end position="112"/>
    </location>
</feature>
<evidence type="ECO:0000256" key="3">
    <source>
        <dbReference type="ARBA" id="ARBA00022692"/>
    </source>
</evidence>
<feature type="transmembrane region" description="Helical" evidence="6">
    <location>
        <begin position="118"/>
        <end position="139"/>
    </location>
</feature>
<feature type="transmembrane region" description="Helical" evidence="6">
    <location>
        <begin position="284"/>
        <end position="308"/>
    </location>
</feature>
<accession>A0A6L7G9Y8</accession>
<feature type="transmembrane region" description="Helical" evidence="6">
    <location>
        <begin position="151"/>
        <end position="171"/>
    </location>
</feature>
<feature type="transmembrane region" description="Helical" evidence="6">
    <location>
        <begin position="191"/>
        <end position="216"/>
    </location>
</feature>
<dbReference type="InterPro" id="IPR001851">
    <property type="entry name" value="ABC_transp_permease"/>
</dbReference>
<comment type="subcellular location">
    <subcellularLocation>
        <location evidence="1">Cell membrane</location>
        <topology evidence="1">Multi-pass membrane protein</topology>
    </subcellularLocation>
</comment>
<dbReference type="EMBL" id="WUMU01000019">
    <property type="protein sequence ID" value="MXN19563.1"/>
    <property type="molecule type" value="Genomic_DNA"/>
</dbReference>
<feature type="transmembrane region" description="Helical" evidence="6">
    <location>
        <begin position="20"/>
        <end position="42"/>
    </location>
</feature>
<evidence type="ECO:0000256" key="6">
    <source>
        <dbReference type="SAM" id="Phobius"/>
    </source>
</evidence>
<evidence type="ECO:0000313" key="7">
    <source>
        <dbReference type="EMBL" id="MXN19563.1"/>
    </source>
</evidence>
<keyword evidence="2" id="KW-1003">Cell membrane</keyword>
<feature type="transmembrane region" description="Helical" evidence="6">
    <location>
        <begin position="320"/>
        <end position="342"/>
    </location>
</feature>
<dbReference type="GO" id="GO:0022857">
    <property type="term" value="F:transmembrane transporter activity"/>
    <property type="evidence" value="ECO:0007669"/>
    <property type="project" value="InterPro"/>
</dbReference>
<dbReference type="RefSeq" id="WP_160895688.1">
    <property type="nucleotide sequence ID" value="NZ_WUMU01000019.1"/>
</dbReference>
<evidence type="ECO:0000256" key="5">
    <source>
        <dbReference type="ARBA" id="ARBA00023136"/>
    </source>
</evidence>
<evidence type="ECO:0000256" key="1">
    <source>
        <dbReference type="ARBA" id="ARBA00004651"/>
    </source>
</evidence>
<comment type="caution">
    <text evidence="7">The sequence shown here is derived from an EMBL/GenBank/DDBJ whole genome shotgun (WGS) entry which is preliminary data.</text>
</comment>
<keyword evidence="5 6" id="KW-0472">Membrane</keyword>
<evidence type="ECO:0000313" key="8">
    <source>
        <dbReference type="Proteomes" id="UP000477911"/>
    </source>
</evidence>
<feature type="transmembrane region" description="Helical" evidence="6">
    <location>
        <begin position="237"/>
        <end position="264"/>
    </location>
</feature>
<keyword evidence="8" id="KW-1185">Reference proteome</keyword>
<dbReference type="CDD" id="cd06580">
    <property type="entry name" value="TM_PBP1_transp_TpRbsC_like"/>
    <property type="match status" value="1"/>
</dbReference>
<protein>
    <submittedName>
        <fullName evidence="7">ABC transporter permease</fullName>
    </submittedName>
</protein>
<reference evidence="7 8" key="1">
    <citation type="submission" date="2019-12" db="EMBL/GenBank/DDBJ databases">
        <authorList>
            <person name="Li M."/>
        </authorList>
    </citation>
    <scope>NUCLEOTIDE SEQUENCE [LARGE SCALE GENOMIC DNA]</scope>
    <source>
        <strain evidence="7 8">GBMRC 2024</strain>
    </source>
</reference>
<gene>
    <name evidence="7" type="ORF">GR170_17155</name>
</gene>
<evidence type="ECO:0000256" key="4">
    <source>
        <dbReference type="ARBA" id="ARBA00022989"/>
    </source>
</evidence>
<keyword evidence="4 6" id="KW-1133">Transmembrane helix</keyword>
<keyword evidence="3 6" id="KW-0812">Transmembrane</keyword>
<evidence type="ECO:0000256" key="2">
    <source>
        <dbReference type="ARBA" id="ARBA00022475"/>
    </source>
</evidence>
<dbReference type="PANTHER" id="PTHR47089:SF1">
    <property type="entry name" value="GUANOSINE ABC TRANSPORTER PERMEASE PROTEIN NUPP"/>
    <property type="match status" value="1"/>
</dbReference>
<dbReference type="PANTHER" id="PTHR47089">
    <property type="entry name" value="ABC TRANSPORTER, PERMEASE PROTEIN"/>
    <property type="match status" value="1"/>
</dbReference>
<dbReference type="GO" id="GO:0005886">
    <property type="term" value="C:plasma membrane"/>
    <property type="evidence" value="ECO:0007669"/>
    <property type="project" value="UniProtKB-SubCell"/>
</dbReference>
<sequence length="353" mass="37164">MPEAPLLIRRQRVPGWLSALCYAGGLILGLAIAAGLLMALGVPGPSLWDEFIVETFLTSDGLSQTLTAMIPLALVGLGSALAMRVGFWNIGISGQLWMGAVAATWVSLHGIGPGALRLPLMLVLSCLAGAAWVGLPLLLRLKWNVSEVITTLMLGSIAFLWVQHLLFGAWRDTTTGFANSRSFAPEERLPLLGWGHLHAGIWIVLGVTLLGVLVMATSRVGFYARAVGLNPRAARAAGLPVLGTIAGLVLASGALCGLAGAVIVTGTEYRLSQTIGGDYLFSGIVIAFLARSQLLAVLVVAFVLGGFYTTGNVLKMFYGVSEAVVLLTQGIVLLTVLSAQLFSTYRIERRGNA</sequence>
<name>A0A6L7G9Y8_9RHOB</name>
<proteinExistence type="predicted"/>